<dbReference type="PANTHER" id="PTHR43540">
    <property type="entry name" value="PEROXYUREIDOACRYLATE/UREIDOACRYLATE AMIDOHYDROLASE-RELATED"/>
    <property type="match status" value="1"/>
</dbReference>
<accession>A0ABU3XLM2</accession>
<evidence type="ECO:0000313" key="4">
    <source>
        <dbReference type="EMBL" id="MDV3438826.1"/>
    </source>
</evidence>
<proteinExistence type="predicted"/>
<dbReference type="GO" id="GO:0016787">
    <property type="term" value="F:hydrolase activity"/>
    <property type="evidence" value="ECO:0007669"/>
    <property type="project" value="UniProtKB-KW"/>
</dbReference>
<dbReference type="Gene3D" id="3.40.50.850">
    <property type="entry name" value="Isochorismatase-like"/>
    <property type="match status" value="1"/>
</dbReference>
<keyword evidence="5" id="KW-1185">Reference proteome</keyword>
<evidence type="ECO:0000313" key="3">
    <source>
        <dbReference type="EMBL" id="MDV3438811.1"/>
    </source>
</evidence>
<dbReference type="InterPro" id="IPR050272">
    <property type="entry name" value="Isochorismatase-like_hydrls"/>
</dbReference>
<dbReference type="Proteomes" id="UP001273935">
    <property type="component" value="Unassembled WGS sequence"/>
</dbReference>
<dbReference type="CDD" id="cd01014">
    <property type="entry name" value="nicotinamidase_related"/>
    <property type="match status" value="1"/>
</dbReference>
<dbReference type="EC" id="3.-.-.-" evidence="3"/>
<organism evidence="3 5">
    <name type="scientific">Metapseudomonas otitidis</name>
    <dbReference type="NCBI Taxonomy" id="319939"/>
    <lineage>
        <taxon>Bacteria</taxon>
        <taxon>Pseudomonadati</taxon>
        <taxon>Pseudomonadota</taxon>
        <taxon>Gammaproteobacteria</taxon>
        <taxon>Pseudomonadales</taxon>
        <taxon>Pseudomonadaceae</taxon>
        <taxon>Metapseudomonas</taxon>
    </lineage>
</organism>
<dbReference type="PANTHER" id="PTHR43540:SF1">
    <property type="entry name" value="ISOCHORISMATASE HYDROLASE"/>
    <property type="match status" value="1"/>
</dbReference>
<comment type="caution">
    <text evidence="3">The sequence shown here is derived from an EMBL/GenBank/DDBJ whole genome shotgun (WGS) entry which is preliminary data.</text>
</comment>
<dbReference type="SUPFAM" id="SSF52499">
    <property type="entry name" value="Isochorismatase-like hydrolases"/>
    <property type="match status" value="1"/>
</dbReference>
<evidence type="ECO:0000313" key="5">
    <source>
        <dbReference type="Proteomes" id="UP001273935"/>
    </source>
</evidence>
<name>A0ABU3XLM2_9GAMM</name>
<dbReference type="InterPro" id="IPR036380">
    <property type="entry name" value="Isochorismatase-like_sf"/>
</dbReference>
<evidence type="ECO:0000259" key="2">
    <source>
        <dbReference type="Pfam" id="PF00857"/>
    </source>
</evidence>
<protein>
    <submittedName>
        <fullName evidence="3">Cysteine hydrolase family protein</fullName>
        <ecNumber evidence="3">3.-.-.-</ecNumber>
    </submittedName>
</protein>
<feature type="domain" description="Isochorismatase-like" evidence="2">
    <location>
        <begin position="5"/>
        <end position="172"/>
    </location>
</feature>
<dbReference type="InterPro" id="IPR000868">
    <property type="entry name" value="Isochorismatase-like_dom"/>
</dbReference>
<dbReference type="RefSeq" id="WP_317233563.1">
    <property type="nucleotide sequence ID" value="NZ_JAWJUL010000013.1"/>
</dbReference>
<dbReference type="Pfam" id="PF00857">
    <property type="entry name" value="Isochorismatase"/>
    <property type="match status" value="1"/>
</dbReference>
<gene>
    <name evidence="3" type="ORF">R0G64_05100</name>
    <name evidence="4" type="ORF">R0G64_05180</name>
</gene>
<keyword evidence="1 3" id="KW-0378">Hydrolase</keyword>
<reference evidence="3 5" key="1">
    <citation type="submission" date="2023-10" db="EMBL/GenBank/DDBJ databases">
        <title>Pseudomonas otitidis isolated from a paediatric patient with cystic fibrosis in Chile.</title>
        <authorList>
            <person name="Amsteins-Romero L."/>
            <person name="Opazo-Capurro A."/>
            <person name="Matus-Kohler M."/>
            <person name="Gonzalez-Rocha G."/>
        </authorList>
    </citation>
    <scope>NUCLEOTIDE SEQUENCE [LARGE SCALE GENOMIC DNA]</scope>
    <source>
        <strain evidence="3 5">P-714</strain>
    </source>
</reference>
<dbReference type="EMBL" id="JAWJUL010000013">
    <property type="protein sequence ID" value="MDV3438826.1"/>
    <property type="molecule type" value="Genomic_DNA"/>
</dbReference>
<dbReference type="EMBL" id="JAWJUL010000013">
    <property type="protein sequence ID" value="MDV3438811.1"/>
    <property type="molecule type" value="Genomic_DNA"/>
</dbReference>
<evidence type="ECO:0000256" key="1">
    <source>
        <dbReference type="ARBA" id="ARBA00022801"/>
    </source>
</evidence>
<sequence>MHTPAALLIIDQQRGIRRVATPRNHPEAEARMAELLALWRQRGWPLVHIRHISRDPASVFAPGQDGARFQDAFEPRADEAVLEKNITDAFIHSPLERWLHVRGLRAVVVVGVASENSVEATARSASCLGFATTVVSDACYTFAKPDWSGRPRTAEEVHDMAMANLAGEYGRVLECATLLAELGA</sequence>